<dbReference type="PANTHER" id="PTHR35526">
    <property type="entry name" value="ANTI-SIGMA-F FACTOR RSBW-RELATED"/>
    <property type="match status" value="1"/>
</dbReference>
<comment type="caution">
    <text evidence="3">The sequence shown here is derived from an EMBL/GenBank/DDBJ whole genome shotgun (WGS) entry which is preliminary data.</text>
</comment>
<dbReference type="EMBL" id="JAFEJA010000002">
    <property type="protein sequence ID" value="MBM9623384.1"/>
    <property type="molecule type" value="Genomic_DNA"/>
</dbReference>
<sequence>MRYFQAGANEAGDVMDAQGHIWHIPQEPGAFARARDLTAAALGTWGWPSERVEVAVLLVSELVTNAHRHAGTDAWLHVEPLPDGVRIAVRDGSPAPLAQRTPGVSTASGGFGLHLLDHLAAGWGVDSRADGKRVWAHVLGAPSDA</sequence>
<evidence type="ECO:0000313" key="4">
    <source>
        <dbReference type="Proteomes" id="UP000664109"/>
    </source>
</evidence>
<dbReference type="InterPro" id="IPR036890">
    <property type="entry name" value="HATPase_C_sf"/>
</dbReference>
<keyword evidence="3" id="KW-0547">Nucleotide-binding</keyword>
<dbReference type="SUPFAM" id="SSF55874">
    <property type="entry name" value="ATPase domain of HSP90 chaperone/DNA topoisomerase II/histidine kinase"/>
    <property type="match status" value="1"/>
</dbReference>
<dbReference type="InterPro" id="IPR003594">
    <property type="entry name" value="HATPase_dom"/>
</dbReference>
<dbReference type="Gene3D" id="3.30.565.10">
    <property type="entry name" value="Histidine kinase-like ATPase, C-terminal domain"/>
    <property type="match status" value="1"/>
</dbReference>
<reference evidence="3 4" key="1">
    <citation type="journal article" date="2016" name="Arch. Microbiol.">
        <title>Streptomyces zhihengii sp. nov., isolated from rhizospheric soil of Psammosilene tunicoides.</title>
        <authorList>
            <person name="Huang M.J."/>
            <person name="Fei J.J."/>
            <person name="Salam N."/>
            <person name="Kim C.J."/>
            <person name="Hozzein W.N."/>
            <person name="Xiao M."/>
            <person name="Huang H.Q."/>
            <person name="Li W.J."/>
        </authorList>
    </citation>
    <scope>NUCLEOTIDE SEQUENCE [LARGE SCALE GENOMIC DNA]</scope>
    <source>
        <strain evidence="3 4">YIM T102</strain>
    </source>
</reference>
<accession>A0ABS2V113</accession>
<organism evidence="3 4">
    <name type="scientific">Streptomyces zhihengii</name>
    <dbReference type="NCBI Taxonomy" id="1818004"/>
    <lineage>
        <taxon>Bacteria</taxon>
        <taxon>Bacillati</taxon>
        <taxon>Actinomycetota</taxon>
        <taxon>Actinomycetes</taxon>
        <taxon>Kitasatosporales</taxon>
        <taxon>Streptomycetaceae</taxon>
        <taxon>Streptomyces</taxon>
    </lineage>
</organism>
<name>A0ABS2V113_9ACTN</name>
<evidence type="ECO:0000259" key="2">
    <source>
        <dbReference type="Pfam" id="PF13581"/>
    </source>
</evidence>
<proteinExistence type="predicted"/>
<protein>
    <submittedName>
        <fullName evidence="3">ATP-binding protein</fullName>
    </submittedName>
</protein>
<evidence type="ECO:0000313" key="3">
    <source>
        <dbReference type="EMBL" id="MBM9623384.1"/>
    </source>
</evidence>
<keyword evidence="1" id="KW-0808">Transferase</keyword>
<gene>
    <name evidence="3" type="ORF">JE024_32820</name>
</gene>
<keyword evidence="4" id="KW-1185">Reference proteome</keyword>
<dbReference type="InterPro" id="IPR050267">
    <property type="entry name" value="Anti-sigma-factor_SerPK"/>
</dbReference>
<dbReference type="CDD" id="cd16936">
    <property type="entry name" value="HATPase_RsbW-like"/>
    <property type="match status" value="1"/>
</dbReference>
<dbReference type="RefSeq" id="WP_205377523.1">
    <property type="nucleotide sequence ID" value="NZ_JAFEJA010000002.1"/>
</dbReference>
<dbReference type="Proteomes" id="UP000664109">
    <property type="component" value="Unassembled WGS sequence"/>
</dbReference>
<keyword evidence="1" id="KW-0418">Kinase</keyword>
<feature type="domain" description="Histidine kinase/HSP90-like ATPase" evidence="2">
    <location>
        <begin position="24"/>
        <end position="136"/>
    </location>
</feature>
<dbReference type="Pfam" id="PF13581">
    <property type="entry name" value="HATPase_c_2"/>
    <property type="match status" value="1"/>
</dbReference>
<dbReference type="PANTHER" id="PTHR35526:SF3">
    <property type="entry name" value="ANTI-SIGMA-F FACTOR RSBW"/>
    <property type="match status" value="1"/>
</dbReference>
<keyword evidence="1" id="KW-0723">Serine/threonine-protein kinase</keyword>
<evidence type="ECO:0000256" key="1">
    <source>
        <dbReference type="ARBA" id="ARBA00022527"/>
    </source>
</evidence>
<keyword evidence="3" id="KW-0067">ATP-binding</keyword>
<dbReference type="GO" id="GO:0005524">
    <property type="term" value="F:ATP binding"/>
    <property type="evidence" value="ECO:0007669"/>
    <property type="project" value="UniProtKB-KW"/>
</dbReference>